<dbReference type="Proteomes" id="UP000271087">
    <property type="component" value="Unassembled WGS sequence"/>
</dbReference>
<evidence type="ECO:0000313" key="2">
    <source>
        <dbReference type="EMBL" id="VDM95511.1"/>
    </source>
</evidence>
<feature type="region of interest" description="Disordered" evidence="1">
    <location>
        <begin position="1"/>
        <end position="49"/>
    </location>
</feature>
<reference evidence="2 3" key="2">
    <citation type="submission" date="2018-08" db="EMBL/GenBank/DDBJ databases">
        <authorList>
            <person name="Laetsch R D."/>
            <person name="Stevens L."/>
            <person name="Kumar S."/>
            <person name="Blaxter L. M."/>
        </authorList>
    </citation>
    <scope>NUCLEOTIDE SEQUENCE [LARGE SCALE GENOMIC DNA]</scope>
</reference>
<dbReference type="EMBL" id="UYRW01007584">
    <property type="protein sequence ID" value="VDM95511.1"/>
    <property type="molecule type" value="Genomic_DNA"/>
</dbReference>
<evidence type="ECO:0000256" key="1">
    <source>
        <dbReference type="SAM" id="MobiDB-lite"/>
    </source>
</evidence>
<feature type="compositionally biased region" description="Basic and acidic residues" evidence="1">
    <location>
        <begin position="32"/>
        <end position="49"/>
    </location>
</feature>
<organism evidence="4">
    <name type="scientific">Onchocerca ochengi</name>
    <name type="common">Filarial nematode worm</name>
    <dbReference type="NCBI Taxonomy" id="42157"/>
    <lineage>
        <taxon>Eukaryota</taxon>
        <taxon>Metazoa</taxon>
        <taxon>Ecdysozoa</taxon>
        <taxon>Nematoda</taxon>
        <taxon>Chromadorea</taxon>
        <taxon>Rhabditida</taxon>
        <taxon>Spirurina</taxon>
        <taxon>Spiruromorpha</taxon>
        <taxon>Filarioidea</taxon>
        <taxon>Onchocercidae</taxon>
        <taxon>Onchocerca</taxon>
    </lineage>
</organism>
<evidence type="ECO:0000313" key="4">
    <source>
        <dbReference type="WBParaSite" id="nOo.2.0.1.t11271-RA"/>
    </source>
</evidence>
<feature type="region of interest" description="Disordered" evidence="1">
    <location>
        <begin position="102"/>
        <end position="123"/>
    </location>
</feature>
<feature type="region of interest" description="Disordered" evidence="1">
    <location>
        <begin position="65"/>
        <end position="89"/>
    </location>
</feature>
<keyword evidence="3" id="KW-1185">Reference proteome</keyword>
<protein>
    <submittedName>
        <fullName evidence="4">BLVR domain-containing protein</fullName>
    </submittedName>
</protein>
<reference evidence="4" key="1">
    <citation type="submission" date="2016-06" db="UniProtKB">
        <authorList>
            <consortium name="WormBaseParasite"/>
        </authorList>
    </citation>
    <scope>IDENTIFICATION</scope>
</reference>
<name>A0A182ET00_ONCOC</name>
<proteinExistence type="predicted"/>
<gene>
    <name evidence="2" type="ORF">NOO_LOCUS11271</name>
</gene>
<dbReference type="WBParaSite" id="nOo.2.0.1.t11271-RA">
    <property type="protein sequence ID" value="nOo.2.0.1.t11271-RA"/>
    <property type="gene ID" value="nOo.2.0.1.g11271"/>
</dbReference>
<accession>A0A182ET00</accession>
<sequence length="123" mass="14131">YRRMYQGGLVKSSDDSESEGSGSSALDDGDEYLMRSDYSDSTEEKNESRTFTEILASKVTEKRKFLRRKKKNAKESVASSDDERDPLTNLKKRRFLFQKQCVTKSVTSSDDEWHPGTSSKKRK</sequence>
<dbReference type="AlphaFoldDB" id="A0A182ET00"/>
<evidence type="ECO:0000313" key="3">
    <source>
        <dbReference type="Proteomes" id="UP000271087"/>
    </source>
</evidence>